<name>A0ABV1TJX8_9ACTN</name>
<keyword evidence="2" id="KW-0732">Signal</keyword>
<evidence type="ECO:0000256" key="2">
    <source>
        <dbReference type="SAM" id="SignalP"/>
    </source>
</evidence>
<comment type="caution">
    <text evidence="3">The sequence shown here is derived from an EMBL/GenBank/DDBJ whole genome shotgun (WGS) entry which is preliminary data.</text>
</comment>
<dbReference type="Proteomes" id="UP001490365">
    <property type="component" value="Unassembled WGS sequence"/>
</dbReference>
<evidence type="ECO:0000313" key="3">
    <source>
        <dbReference type="EMBL" id="MER6270341.1"/>
    </source>
</evidence>
<accession>A0ABV1TJX8</accession>
<organism evidence="3 4">
    <name type="scientific">Streptomyces sp. 900105755</name>
    <dbReference type="NCBI Taxonomy" id="3154389"/>
    <lineage>
        <taxon>Bacteria</taxon>
        <taxon>Bacillati</taxon>
        <taxon>Actinomycetota</taxon>
        <taxon>Actinomycetes</taxon>
        <taxon>Kitasatosporales</taxon>
        <taxon>Streptomycetaceae</taxon>
        <taxon>Streptomyces</taxon>
    </lineage>
</organism>
<evidence type="ECO:0000256" key="1">
    <source>
        <dbReference type="SAM" id="MobiDB-lite"/>
    </source>
</evidence>
<dbReference type="EMBL" id="JBEOZM010000010">
    <property type="protein sequence ID" value="MER6270341.1"/>
    <property type="molecule type" value="Genomic_DNA"/>
</dbReference>
<feature type="region of interest" description="Disordered" evidence="1">
    <location>
        <begin position="72"/>
        <end position="92"/>
    </location>
</feature>
<feature type="compositionally biased region" description="Polar residues" evidence="1">
    <location>
        <begin position="77"/>
        <end position="92"/>
    </location>
</feature>
<protein>
    <recommendedName>
        <fullName evidence="5">Carboxypeptidase regulatory-like domain-containing protein</fullName>
    </recommendedName>
</protein>
<dbReference type="RefSeq" id="WP_351958787.1">
    <property type="nucleotide sequence ID" value="NZ_JBEOZM010000010.1"/>
</dbReference>
<proteinExistence type="predicted"/>
<feature type="signal peptide" evidence="2">
    <location>
        <begin position="1"/>
        <end position="28"/>
    </location>
</feature>
<evidence type="ECO:0008006" key="5">
    <source>
        <dbReference type="Google" id="ProtNLM"/>
    </source>
</evidence>
<sequence>MRRSTFLAAATATALTTGLLTGLAPAWADGTSGGPVLVDANGWNEPGLVFVTAHSDSPITRITAHFYPLDAPDETQEAGSTEDFTQYSGQDATSGTWRAPVHLADLGDYRVTVDLQDASGATVTGALSPDPLKYRTIVMVSGLTASPSVPDYLHQQVSVSGTAVARDPRTPDTPTPADGITVDVSAAHSRLKATTGADGHFTADFVPTDPFFQLSAAAEVSNSYPGAIDLPMYPQDMHTTQAPVRFTASTHALNLKQGATGTVTGRAEIQTTVGWQPLPNTAITLEGSSVVAGQATTDRQGNYTLHVSSDNPAPNAELIAGTDGMPFQQMATEPFSLHVAYTTHIDLTASLKDDGSMPTYGYVYFEDWRAKWPAKPTVTLQYSKDGKTGWKNATTVPLPIRYNKPLFQEWFASTLNAPNTDAYWRARFNGNPDLGTSTTKPVHLYRYATRITGFHASPNPVRKGQPIRFAGTLQYKKGTTWKPLYGGSPSLYFKPRGSSTYHYVYDLDTDKHGHLIGLATAEKDGTWALVVNRQTGDHYLRSARVTDYVDVR</sequence>
<feature type="chain" id="PRO_5045532085" description="Carboxypeptidase regulatory-like domain-containing protein" evidence="2">
    <location>
        <begin position="29"/>
        <end position="552"/>
    </location>
</feature>
<gene>
    <name evidence="3" type="ORF">ABT211_24040</name>
</gene>
<reference evidence="3 4" key="1">
    <citation type="submission" date="2024-06" db="EMBL/GenBank/DDBJ databases">
        <title>The Natural Products Discovery Center: Release of the First 8490 Sequenced Strains for Exploring Actinobacteria Biosynthetic Diversity.</title>
        <authorList>
            <person name="Kalkreuter E."/>
            <person name="Kautsar S.A."/>
            <person name="Yang D."/>
            <person name="Bader C.D."/>
            <person name="Teijaro C.N."/>
            <person name="Fluegel L."/>
            <person name="Davis C.M."/>
            <person name="Simpson J.R."/>
            <person name="Lauterbach L."/>
            <person name="Steele A.D."/>
            <person name="Gui C."/>
            <person name="Meng S."/>
            <person name="Li G."/>
            <person name="Viehrig K."/>
            <person name="Ye F."/>
            <person name="Su P."/>
            <person name="Kiefer A.F."/>
            <person name="Nichols A."/>
            <person name="Cepeda A.J."/>
            <person name="Yan W."/>
            <person name="Fan B."/>
            <person name="Jiang Y."/>
            <person name="Adhikari A."/>
            <person name="Zheng C.-J."/>
            <person name="Schuster L."/>
            <person name="Cowan T.M."/>
            <person name="Smanski M.J."/>
            <person name="Chevrette M.G."/>
            <person name="De Carvalho L.P.S."/>
            <person name="Shen B."/>
        </authorList>
    </citation>
    <scope>NUCLEOTIDE SEQUENCE [LARGE SCALE GENOMIC DNA]</scope>
    <source>
        <strain evidence="3 4">NPDC001694</strain>
    </source>
</reference>
<keyword evidence="4" id="KW-1185">Reference proteome</keyword>
<evidence type="ECO:0000313" key="4">
    <source>
        <dbReference type="Proteomes" id="UP001490365"/>
    </source>
</evidence>